<comment type="subcellular location">
    <subcellularLocation>
        <location evidence="10">Cytoplasm</location>
    </subcellularLocation>
    <subcellularLocation>
        <location evidence="10">Nucleus</location>
    </subcellularLocation>
</comment>
<keyword evidence="2 10" id="KW-0963">Cytoplasm</keyword>
<feature type="binding site" evidence="10">
    <location>
        <position position="30"/>
    </location>
    <ligand>
        <name>ATP</name>
        <dbReference type="ChEBI" id="CHEBI:30616"/>
    </ligand>
</feature>
<evidence type="ECO:0000256" key="7">
    <source>
        <dbReference type="ARBA" id="ARBA00022777"/>
    </source>
</evidence>
<accession>A0A433QEJ1</accession>
<keyword evidence="13" id="KW-1185">Reference proteome</keyword>
<dbReference type="FunFam" id="3.40.50.300:FF:000372">
    <property type="entry name" value="Adenylate kinase isoenzyme 6 homolog"/>
    <property type="match status" value="1"/>
</dbReference>
<feature type="binding site" evidence="10">
    <location>
        <position position="32"/>
    </location>
    <ligand>
        <name>ATP</name>
        <dbReference type="ChEBI" id="CHEBI:30616"/>
    </ligand>
</feature>
<evidence type="ECO:0000256" key="1">
    <source>
        <dbReference type="ARBA" id="ARBA00000582"/>
    </source>
</evidence>
<dbReference type="EC" id="2.7.4.3" evidence="10"/>
<evidence type="ECO:0000256" key="2">
    <source>
        <dbReference type="ARBA" id="ARBA00022490"/>
    </source>
</evidence>
<evidence type="ECO:0000313" key="13">
    <source>
        <dbReference type="Proteomes" id="UP000274822"/>
    </source>
</evidence>
<dbReference type="HAMAP" id="MF_00039">
    <property type="entry name" value="Adenylate_kinase_AK6"/>
    <property type="match status" value="1"/>
</dbReference>
<dbReference type="PANTHER" id="PTHR12595">
    <property type="entry name" value="POS9-ACTIVATING FACTOR FAP7-RELATED"/>
    <property type="match status" value="1"/>
</dbReference>
<evidence type="ECO:0000313" key="12">
    <source>
        <dbReference type="EMBL" id="RUS28149.1"/>
    </source>
</evidence>
<feature type="region of interest" description="Disordered" evidence="11">
    <location>
        <begin position="1"/>
        <end position="27"/>
    </location>
</feature>
<dbReference type="SUPFAM" id="SSF52540">
    <property type="entry name" value="P-loop containing nucleoside triphosphate hydrolases"/>
    <property type="match status" value="1"/>
</dbReference>
<dbReference type="GO" id="GO:0042274">
    <property type="term" value="P:ribosomal small subunit biogenesis"/>
    <property type="evidence" value="ECO:0007669"/>
    <property type="project" value="UniProtKB-UniRule"/>
</dbReference>
<comment type="caution">
    <text evidence="12">The sequence shown here is derived from an EMBL/GenBank/DDBJ whole genome shotgun (WGS) entry which is preliminary data.</text>
</comment>
<dbReference type="GO" id="GO:0005737">
    <property type="term" value="C:cytoplasm"/>
    <property type="evidence" value="ECO:0007669"/>
    <property type="project" value="UniProtKB-SubCell"/>
</dbReference>
<dbReference type="AlphaFoldDB" id="A0A433QEJ1"/>
<reference evidence="12 13" key="1">
    <citation type="journal article" date="2018" name="New Phytol.">
        <title>Phylogenomics of Endogonaceae and evolution of mycorrhizas within Mucoromycota.</title>
        <authorList>
            <person name="Chang Y."/>
            <person name="Desiro A."/>
            <person name="Na H."/>
            <person name="Sandor L."/>
            <person name="Lipzen A."/>
            <person name="Clum A."/>
            <person name="Barry K."/>
            <person name="Grigoriev I.V."/>
            <person name="Martin F.M."/>
            <person name="Stajich J.E."/>
            <person name="Smith M.E."/>
            <person name="Bonito G."/>
            <person name="Spatafora J.W."/>
        </authorList>
    </citation>
    <scope>NUCLEOTIDE SEQUENCE [LARGE SCALE GENOMIC DNA]</scope>
    <source>
        <strain evidence="12 13">AD002</strain>
    </source>
</reference>
<feature type="binding site" evidence="10">
    <location>
        <position position="29"/>
    </location>
    <ligand>
        <name>ATP</name>
        <dbReference type="ChEBI" id="CHEBI:30616"/>
    </ligand>
</feature>
<evidence type="ECO:0000256" key="4">
    <source>
        <dbReference type="ARBA" id="ARBA00022552"/>
    </source>
</evidence>
<dbReference type="Proteomes" id="UP000274822">
    <property type="component" value="Unassembled WGS sequence"/>
</dbReference>
<proteinExistence type="inferred from homology"/>
<dbReference type="GO" id="GO:0016887">
    <property type="term" value="F:ATP hydrolysis activity"/>
    <property type="evidence" value="ECO:0007669"/>
    <property type="project" value="UniProtKB-UniRule"/>
</dbReference>
<keyword evidence="6 10" id="KW-0547">Nucleotide-binding</keyword>
<feature type="region of interest" description="NMPbind" evidence="10">
    <location>
        <begin position="47"/>
        <end position="70"/>
    </location>
</feature>
<evidence type="ECO:0000256" key="8">
    <source>
        <dbReference type="ARBA" id="ARBA00022840"/>
    </source>
</evidence>
<dbReference type="GO" id="GO:0005524">
    <property type="term" value="F:ATP binding"/>
    <property type="evidence" value="ECO:0007669"/>
    <property type="project" value="UniProtKB-KW"/>
</dbReference>
<comment type="function">
    <text evidence="10">Broad-specificity nucleoside monophosphate (NMP) kinase that catalyzes the reversible transfer of the terminal phosphate group between nucleoside triphosphates and monophosphates. Has also ATPase activity. Involved in the late cytoplasmic maturation steps of the 40S ribosomal particles, specifically 18S rRNA maturation. While NMP activity is not required for ribosome maturation, ATPase activity is. Associates transiently with small ribosomal subunit protein uS11. ATP hydrolysis breaks the interaction with uS11. May temporarily remove uS11 from the ribosome to enable a conformational change of the ribosomal RNA that is needed for the final maturation step of the small ribosomal subunit. Its NMP activity may have a role in nuclear energy homeostasis.</text>
</comment>
<comment type="caution">
    <text evidence="10">Lacks conserved residue(s) required for the propagation of feature annotation.</text>
</comment>
<dbReference type="Gene3D" id="3.40.50.300">
    <property type="entry name" value="P-loop containing nucleotide triphosphate hydrolases"/>
    <property type="match status" value="1"/>
</dbReference>
<keyword evidence="5 10" id="KW-0808">Transferase</keyword>
<evidence type="ECO:0000256" key="11">
    <source>
        <dbReference type="SAM" id="MobiDB-lite"/>
    </source>
</evidence>
<dbReference type="GO" id="GO:0004017">
    <property type="term" value="F:AMP kinase activity"/>
    <property type="evidence" value="ECO:0007669"/>
    <property type="project" value="UniProtKB-UniRule"/>
</dbReference>
<feature type="compositionally biased region" description="Polar residues" evidence="11">
    <location>
        <begin position="8"/>
        <end position="22"/>
    </location>
</feature>
<protein>
    <recommendedName>
        <fullName evidence="10">Adenylate kinase isoenzyme 6 homolog</fullName>
        <shortName evidence="10">AK6</shortName>
        <ecNumber evidence="10">2.7.4.3</ecNumber>
    </recommendedName>
    <alternativeName>
        <fullName evidence="10">Dual activity adenylate kinase/ATPase</fullName>
        <shortName evidence="10">AK/ATPase</shortName>
    </alternativeName>
</protein>
<evidence type="ECO:0000256" key="10">
    <source>
        <dbReference type="HAMAP-Rule" id="MF_03173"/>
    </source>
</evidence>
<comment type="subunit">
    <text evidence="10">Interacts with small ribosomal subunit protein uS11. Not a structural component of 43S pre-ribosomes, but transiently interacts with them by binding to uS11.</text>
</comment>
<comment type="similarity">
    <text evidence="10">Belongs to the adenylate kinase family. AK6 subfamily.</text>
</comment>
<evidence type="ECO:0000256" key="9">
    <source>
        <dbReference type="ARBA" id="ARBA00023242"/>
    </source>
</evidence>
<feature type="region of interest" description="LID" evidence="10">
    <location>
        <begin position="122"/>
        <end position="132"/>
    </location>
</feature>
<feature type="binding site" evidence="10">
    <location>
        <position position="31"/>
    </location>
    <ligand>
        <name>ATP</name>
        <dbReference type="ChEBI" id="CHEBI:30616"/>
    </ligand>
</feature>
<organism evidence="12 13">
    <name type="scientific">Jimgerdemannia flammicorona</name>
    <dbReference type="NCBI Taxonomy" id="994334"/>
    <lineage>
        <taxon>Eukaryota</taxon>
        <taxon>Fungi</taxon>
        <taxon>Fungi incertae sedis</taxon>
        <taxon>Mucoromycota</taxon>
        <taxon>Mucoromycotina</taxon>
        <taxon>Endogonomycetes</taxon>
        <taxon>Endogonales</taxon>
        <taxon>Endogonaceae</taxon>
        <taxon>Jimgerdemannia</taxon>
    </lineage>
</organism>
<evidence type="ECO:0000256" key="6">
    <source>
        <dbReference type="ARBA" id="ARBA00022741"/>
    </source>
</evidence>
<dbReference type="Pfam" id="PF13238">
    <property type="entry name" value="AAA_18"/>
    <property type="match status" value="1"/>
</dbReference>
<keyword evidence="8 10" id="KW-0067">ATP-binding</keyword>
<keyword evidence="7 10" id="KW-0418">Kinase</keyword>
<feature type="binding site" evidence="10">
    <location>
        <position position="123"/>
    </location>
    <ligand>
        <name>ATP</name>
        <dbReference type="ChEBI" id="CHEBI:30616"/>
    </ligand>
</feature>
<sequence length="186" mass="21280">MSDYGSDTLPSTTNRTQPNILVTGTPGTGKTTTCEMIADATSLQHIDVSRLVKEKGLHEGYNEEFDTFILDDEKLCDELEDVMEEGGKIVDFHSCEVFPERWFDLVIVLRADNGVLYGRLEQRNYAPKKITENIECEIMQVVLEEARDSYAEEIVVELPSNTADEMESNVQRVVQWIELFKENHRE</sequence>
<dbReference type="GO" id="GO:0005634">
    <property type="term" value="C:nucleus"/>
    <property type="evidence" value="ECO:0007669"/>
    <property type="project" value="UniProtKB-SubCell"/>
</dbReference>
<keyword evidence="9 10" id="KW-0539">Nucleus</keyword>
<dbReference type="GO" id="GO:0006364">
    <property type="term" value="P:rRNA processing"/>
    <property type="evidence" value="ECO:0007669"/>
    <property type="project" value="UniProtKB-KW"/>
</dbReference>
<comment type="catalytic activity">
    <reaction evidence="10">
        <text>ATP + H2O = ADP + phosphate + H(+)</text>
        <dbReference type="Rhea" id="RHEA:13065"/>
        <dbReference type="ChEBI" id="CHEBI:15377"/>
        <dbReference type="ChEBI" id="CHEBI:15378"/>
        <dbReference type="ChEBI" id="CHEBI:30616"/>
        <dbReference type="ChEBI" id="CHEBI:43474"/>
        <dbReference type="ChEBI" id="CHEBI:456216"/>
    </reaction>
</comment>
<evidence type="ECO:0000256" key="5">
    <source>
        <dbReference type="ARBA" id="ARBA00022679"/>
    </source>
</evidence>
<dbReference type="PANTHER" id="PTHR12595:SF0">
    <property type="entry name" value="ADENYLATE KINASE ISOENZYME 6"/>
    <property type="match status" value="1"/>
</dbReference>
<keyword evidence="4 10" id="KW-0698">rRNA processing</keyword>
<name>A0A433QEJ1_9FUNG</name>
<keyword evidence="3 10" id="KW-0690">Ribosome biogenesis</keyword>
<evidence type="ECO:0000256" key="3">
    <source>
        <dbReference type="ARBA" id="ARBA00022517"/>
    </source>
</evidence>
<dbReference type="EMBL" id="RBNJ01007086">
    <property type="protein sequence ID" value="RUS28149.1"/>
    <property type="molecule type" value="Genomic_DNA"/>
</dbReference>
<dbReference type="InterPro" id="IPR020618">
    <property type="entry name" value="Adenyl_kinase_AK6"/>
</dbReference>
<dbReference type="InterPro" id="IPR027417">
    <property type="entry name" value="P-loop_NTPase"/>
</dbReference>
<feature type="binding site" evidence="10">
    <location>
        <position position="27"/>
    </location>
    <ligand>
        <name>ATP</name>
        <dbReference type="ChEBI" id="CHEBI:30616"/>
    </ligand>
</feature>
<gene>
    <name evidence="12" type="ORF">BC938DRAFT_482250</name>
</gene>
<comment type="catalytic activity">
    <reaction evidence="1 10">
        <text>AMP + ATP = 2 ADP</text>
        <dbReference type="Rhea" id="RHEA:12973"/>
        <dbReference type="ChEBI" id="CHEBI:30616"/>
        <dbReference type="ChEBI" id="CHEBI:456215"/>
        <dbReference type="ChEBI" id="CHEBI:456216"/>
        <dbReference type="EC" id="2.7.4.3"/>
    </reaction>
</comment>